<evidence type="ECO:0000256" key="3">
    <source>
        <dbReference type="ARBA" id="ARBA00018787"/>
    </source>
</evidence>
<comment type="caution">
    <text evidence="9">The sequence shown here is derived from an EMBL/GenBank/DDBJ whole genome shotgun (WGS) entry which is preliminary data.</text>
</comment>
<dbReference type="RefSeq" id="WP_110486400.1">
    <property type="nucleotide sequence ID" value="NZ_QJVC01000021.1"/>
</dbReference>
<organism evidence="9 10">
    <name type="scientific">Arthrobacter psychrolactophilus</name>
    <dbReference type="NCBI Taxonomy" id="92442"/>
    <lineage>
        <taxon>Bacteria</taxon>
        <taxon>Bacillati</taxon>
        <taxon>Actinomycetota</taxon>
        <taxon>Actinomycetes</taxon>
        <taxon>Micrococcales</taxon>
        <taxon>Micrococcaceae</taxon>
        <taxon>Arthrobacter</taxon>
    </lineage>
</organism>
<name>A0A2V5ILK2_9MICC</name>
<keyword evidence="10" id="KW-1185">Reference proteome</keyword>
<comment type="subcellular location">
    <subcellularLocation>
        <location evidence="1">Cytoplasm</location>
    </subcellularLocation>
</comment>
<evidence type="ECO:0000256" key="4">
    <source>
        <dbReference type="ARBA" id="ARBA00022490"/>
    </source>
</evidence>
<evidence type="ECO:0000313" key="10">
    <source>
        <dbReference type="Proteomes" id="UP000247980"/>
    </source>
</evidence>
<dbReference type="EMBL" id="QJVC01000021">
    <property type="protein sequence ID" value="PYI37485.1"/>
    <property type="molecule type" value="Genomic_DNA"/>
</dbReference>
<evidence type="ECO:0000256" key="2">
    <source>
        <dbReference type="ARBA" id="ARBA00009008"/>
    </source>
</evidence>
<dbReference type="NCBIfam" id="TIGR03544">
    <property type="entry name" value="DivI1A_domain"/>
    <property type="match status" value="2"/>
</dbReference>
<dbReference type="PANTHER" id="PTHR35794">
    <property type="entry name" value="CELL DIVISION PROTEIN DIVIVA"/>
    <property type="match status" value="1"/>
</dbReference>
<dbReference type="GO" id="GO:0005737">
    <property type="term" value="C:cytoplasm"/>
    <property type="evidence" value="ECO:0007669"/>
    <property type="project" value="UniProtKB-SubCell"/>
</dbReference>
<evidence type="ECO:0000256" key="6">
    <source>
        <dbReference type="ARBA" id="ARBA00023054"/>
    </source>
</evidence>
<dbReference type="Gene3D" id="6.10.250.660">
    <property type="match status" value="2"/>
</dbReference>
<keyword evidence="7" id="KW-0131">Cell cycle</keyword>
<evidence type="ECO:0000256" key="1">
    <source>
        <dbReference type="ARBA" id="ARBA00004496"/>
    </source>
</evidence>
<evidence type="ECO:0000256" key="5">
    <source>
        <dbReference type="ARBA" id="ARBA00022618"/>
    </source>
</evidence>
<keyword evidence="4" id="KW-0963">Cytoplasm</keyword>
<comment type="similarity">
    <text evidence="2">Belongs to the DivIVA family.</text>
</comment>
<dbReference type="InterPro" id="IPR019933">
    <property type="entry name" value="DivIVA_domain"/>
</dbReference>
<sequence length="91" mass="10192">MKSSEIANVSFSTTKFREGYSMPEVDSFLDKIRRSLAAWESGQAGVLTAEEIEAARFSLTKFRAGYDEEQVDNFLDQAMVALSSFENDPEP</sequence>
<proteinExistence type="inferred from homology"/>
<accession>A0A2V5ILK2</accession>
<evidence type="ECO:0000256" key="8">
    <source>
        <dbReference type="ARBA" id="ARBA00031737"/>
    </source>
</evidence>
<protein>
    <recommendedName>
        <fullName evidence="3">Cell wall synthesis protein Wag31</fullName>
    </recommendedName>
    <alternativeName>
        <fullName evidence="8">Antigen 84</fullName>
    </alternativeName>
</protein>
<dbReference type="GO" id="GO:0051301">
    <property type="term" value="P:cell division"/>
    <property type="evidence" value="ECO:0007669"/>
    <property type="project" value="UniProtKB-KW"/>
</dbReference>
<dbReference type="Proteomes" id="UP000247980">
    <property type="component" value="Unassembled WGS sequence"/>
</dbReference>
<keyword evidence="6" id="KW-0175">Coiled coil</keyword>
<evidence type="ECO:0000313" key="9">
    <source>
        <dbReference type="EMBL" id="PYI37485.1"/>
    </source>
</evidence>
<dbReference type="InterPro" id="IPR007793">
    <property type="entry name" value="DivIVA_fam"/>
</dbReference>
<dbReference type="AlphaFoldDB" id="A0A2V5ILK2"/>
<gene>
    <name evidence="9" type="ORF">CVS30_15180</name>
</gene>
<evidence type="ECO:0000256" key="7">
    <source>
        <dbReference type="ARBA" id="ARBA00023306"/>
    </source>
</evidence>
<reference evidence="9 10" key="1">
    <citation type="submission" date="2018-05" db="EMBL/GenBank/DDBJ databases">
        <title>Genetic diversity of glacier-inhabiting Cryobacterium bacteria in China and description of Cryobacterium mengkeensis sp. nov. and Arthrobacter glacialis sp. nov.</title>
        <authorList>
            <person name="Liu Q."/>
            <person name="Xin Y.-H."/>
        </authorList>
    </citation>
    <scope>NUCLEOTIDE SEQUENCE [LARGE SCALE GENOMIC DNA]</scope>
    <source>
        <strain evidence="9 10">B7</strain>
    </source>
</reference>
<keyword evidence="5" id="KW-0132">Cell division</keyword>
<dbReference type="PANTHER" id="PTHR35794:SF2">
    <property type="entry name" value="CELL DIVISION PROTEIN DIVIVA"/>
    <property type="match status" value="1"/>
</dbReference>
<dbReference type="OrthoDB" id="9815492at2"/>